<dbReference type="EMBL" id="QPMH01000001">
    <property type="protein sequence ID" value="RDD63821.1"/>
    <property type="molecule type" value="Genomic_DNA"/>
</dbReference>
<reference evidence="2 3" key="1">
    <citation type="submission" date="2018-07" db="EMBL/GenBank/DDBJ databases">
        <title>Venubactetium sediminum gen. nov., sp. nov., isolated from a marine solar saltern.</title>
        <authorList>
            <person name="Wang S."/>
        </authorList>
    </citation>
    <scope>NUCLEOTIDE SEQUENCE [LARGE SCALE GENOMIC DNA]</scope>
    <source>
        <strain evidence="2 3">WD2A32</strain>
    </source>
</reference>
<dbReference type="Proteomes" id="UP000253941">
    <property type="component" value="Unassembled WGS sequence"/>
</dbReference>
<keyword evidence="3" id="KW-1185">Reference proteome</keyword>
<dbReference type="AlphaFoldDB" id="A0A369TEN6"/>
<feature type="compositionally biased region" description="Basic and acidic residues" evidence="1">
    <location>
        <begin position="237"/>
        <end position="246"/>
    </location>
</feature>
<feature type="region of interest" description="Disordered" evidence="1">
    <location>
        <begin position="225"/>
        <end position="246"/>
    </location>
</feature>
<proteinExistence type="predicted"/>
<comment type="caution">
    <text evidence="2">The sequence shown here is derived from an EMBL/GenBank/DDBJ whole genome shotgun (WGS) entry which is preliminary data.</text>
</comment>
<dbReference type="RefSeq" id="WP_114580334.1">
    <property type="nucleotide sequence ID" value="NZ_QPMH01000001.1"/>
</dbReference>
<evidence type="ECO:0000313" key="2">
    <source>
        <dbReference type="EMBL" id="RDD63821.1"/>
    </source>
</evidence>
<gene>
    <name evidence="2" type="ORF">DRB17_01245</name>
</gene>
<protein>
    <submittedName>
        <fullName evidence="2">Uncharacterized protein</fullName>
    </submittedName>
</protein>
<accession>A0A369TEN6</accession>
<organism evidence="2 3">
    <name type="scientific">Ferruginivarius sediminum</name>
    <dbReference type="NCBI Taxonomy" id="2661937"/>
    <lineage>
        <taxon>Bacteria</taxon>
        <taxon>Pseudomonadati</taxon>
        <taxon>Pseudomonadota</taxon>
        <taxon>Alphaproteobacteria</taxon>
        <taxon>Rhodospirillales</taxon>
        <taxon>Rhodospirillaceae</taxon>
        <taxon>Ferruginivarius</taxon>
    </lineage>
</organism>
<sequence>MSIFNALVAPHRAVVAADTSVANWREDGTFGHIGHAQKFYSVATMQAVFVGRGRLDFVEAASFQLAMSGYEDIAKVAAPFAEFLEQYIENDKATRDSGDGDLPFGADPAVLKFSGALVGFSPSRGACVGVSLIEPSGANWGKIYERGPFMGAVDQIADWDRLKRLATGNPSLEAARELARMQFDQLTPAQQQLGFGGHLTTAVIDEGGIRLGIDRDFFDAASAGAAALPRAERRRREREARKAGRA</sequence>
<evidence type="ECO:0000313" key="3">
    <source>
        <dbReference type="Proteomes" id="UP000253941"/>
    </source>
</evidence>
<evidence type="ECO:0000256" key="1">
    <source>
        <dbReference type="SAM" id="MobiDB-lite"/>
    </source>
</evidence>
<name>A0A369TEN6_9PROT</name>